<dbReference type="InterPro" id="IPR047296">
    <property type="entry name" value="GIY-YIG_UvrC_Cho"/>
</dbReference>
<dbReference type="SUPFAM" id="SSF53098">
    <property type="entry name" value="Ribonuclease H-like"/>
    <property type="match status" value="1"/>
</dbReference>
<dbReference type="PANTHER" id="PTHR30562:SF10">
    <property type="entry name" value="EXCINUCLEASE CHO"/>
    <property type="match status" value="1"/>
</dbReference>
<dbReference type="EMBL" id="FOLH01000001">
    <property type="protein sequence ID" value="SFB79469.1"/>
    <property type="molecule type" value="Genomic_DNA"/>
</dbReference>
<dbReference type="Gene3D" id="3.30.420.10">
    <property type="entry name" value="Ribonuclease H-like superfamily/Ribonuclease H"/>
    <property type="match status" value="1"/>
</dbReference>
<dbReference type="GO" id="GO:0004518">
    <property type="term" value="F:nuclease activity"/>
    <property type="evidence" value="ECO:0007669"/>
    <property type="project" value="UniProtKB-KW"/>
</dbReference>
<reference evidence="11 12" key="1">
    <citation type="submission" date="2016-10" db="EMBL/GenBank/DDBJ databases">
        <authorList>
            <person name="de Groot N.N."/>
        </authorList>
    </citation>
    <scope>NUCLEOTIDE SEQUENCE [LARGE SCALE GENOMIC DNA]</scope>
    <source>
        <strain evidence="11 12">DSM 18438</strain>
    </source>
</reference>
<evidence type="ECO:0000256" key="7">
    <source>
        <dbReference type="ARBA" id="ARBA00040756"/>
    </source>
</evidence>
<dbReference type="STRING" id="1122252.SAMN05660443_0173"/>
<keyword evidence="4" id="KW-0267">Excision nuclease</keyword>
<dbReference type="SMART" id="SM00465">
    <property type="entry name" value="GIYc"/>
    <property type="match status" value="1"/>
</dbReference>
<keyword evidence="12" id="KW-1185">Reference proteome</keyword>
<evidence type="ECO:0000256" key="4">
    <source>
        <dbReference type="ARBA" id="ARBA00022881"/>
    </source>
</evidence>
<evidence type="ECO:0000256" key="3">
    <source>
        <dbReference type="ARBA" id="ARBA00022801"/>
    </source>
</evidence>
<keyword evidence="3" id="KW-0378">Hydrolase</keyword>
<dbReference type="PROSITE" id="PS50164">
    <property type="entry name" value="GIY_YIG"/>
    <property type="match status" value="1"/>
</dbReference>
<dbReference type="Gene3D" id="3.40.1440.10">
    <property type="entry name" value="GIY-YIG endonuclease"/>
    <property type="match status" value="1"/>
</dbReference>
<dbReference type="Proteomes" id="UP000199058">
    <property type="component" value="Unassembled WGS sequence"/>
</dbReference>
<sequence>MSASKSLPCSTLPKMVLLYLTTTGPTLLKDQILEVSLASIEKGQMQEHWYRIIEPESLSSSSIFQLGITTKDLDQAISIQQLQSKLDAVCEDQLVVGFGLREQLAFLRAAGIQLKTGRRLCLQKAVTQLEPSCSKKQAGLLELADYLKLVVLRPWRAPDRLLILWQLFLRWQKQINQQLPDLLKQQYQERLLPVRLKPEQLNRLPDTPGVYLMYPASDSLGKPPLPLYIGKSIHLRTRVKSHFSADQRSSKALRIAQKVQALDWVTAAGDLGAQLKEAQLIKQFQPLLNRRLRRQKKLLTWWQHKPGSQLKLEPLNLCLGSKPGQAWGIFTTARQARKKLEKELEVNRLCPSLLGMQDHQNGQACFNYQLGRCQGACCGKESQEEHQKRLEACLKDWQFHHWPWKGAVLIEEKGAGGKEYHSVNSWQYLGSASTVVQAWKNSEATPEFFDPDTYRLLKSVLQDFFKDGLLGPMQSQATWQGSRLRILIH</sequence>
<evidence type="ECO:0000256" key="6">
    <source>
        <dbReference type="ARBA" id="ARBA00023236"/>
    </source>
</evidence>
<evidence type="ECO:0000256" key="2">
    <source>
        <dbReference type="ARBA" id="ARBA00022769"/>
    </source>
</evidence>
<evidence type="ECO:0000256" key="8">
    <source>
        <dbReference type="ARBA" id="ARBA00042138"/>
    </source>
</evidence>
<evidence type="ECO:0000256" key="1">
    <source>
        <dbReference type="ARBA" id="ARBA00022763"/>
    </source>
</evidence>
<dbReference type="InterPro" id="IPR000305">
    <property type="entry name" value="GIY-YIG_endonuc"/>
</dbReference>
<organism evidence="11 12">
    <name type="scientific">Marinospirillum celere</name>
    <dbReference type="NCBI Taxonomy" id="1122252"/>
    <lineage>
        <taxon>Bacteria</taxon>
        <taxon>Pseudomonadati</taxon>
        <taxon>Pseudomonadota</taxon>
        <taxon>Gammaproteobacteria</taxon>
        <taxon>Oceanospirillales</taxon>
        <taxon>Oceanospirillaceae</taxon>
        <taxon>Marinospirillum</taxon>
    </lineage>
</organism>
<dbReference type="InterPro" id="IPR050066">
    <property type="entry name" value="UvrABC_protein_C"/>
</dbReference>
<name>A0A1I1DWM4_9GAMM</name>
<dbReference type="AlphaFoldDB" id="A0A1I1DWM4"/>
<evidence type="ECO:0000256" key="5">
    <source>
        <dbReference type="ARBA" id="ARBA00023204"/>
    </source>
</evidence>
<evidence type="ECO:0000313" key="12">
    <source>
        <dbReference type="Proteomes" id="UP000199058"/>
    </source>
</evidence>
<keyword evidence="5" id="KW-0234">DNA repair</keyword>
<dbReference type="SUPFAM" id="SSF82771">
    <property type="entry name" value="GIY-YIG endonuclease"/>
    <property type="match status" value="1"/>
</dbReference>
<dbReference type="GO" id="GO:0003676">
    <property type="term" value="F:nucleic acid binding"/>
    <property type="evidence" value="ECO:0007669"/>
    <property type="project" value="InterPro"/>
</dbReference>
<accession>A0A1I1DWM4</accession>
<evidence type="ECO:0000259" key="10">
    <source>
        <dbReference type="PROSITE" id="PS50164"/>
    </source>
</evidence>
<dbReference type="GO" id="GO:0016787">
    <property type="term" value="F:hydrolase activity"/>
    <property type="evidence" value="ECO:0007669"/>
    <property type="project" value="UniProtKB-KW"/>
</dbReference>
<keyword evidence="6" id="KW-0742">SOS response</keyword>
<evidence type="ECO:0000313" key="11">
    <source>
        <dbReference type="EMBL" id="SFB79469.1"/>
    </source>
</evidence>
<keyword evidence="2" id="KW-0228">DNA excision</keyword>
<dbReference type="CDD" id="cd10434">
    <property type="entry name" value="GIY-YIG_UvrC_Cho"/>
    <property type="match status" value="1"/>
</dbReference>
<dbReference type="GO" id="GO:0009380">
    <property type="term" value="C:excinuclease repair complex"/>
    <property type="evidence" value="ECO:0007669"/>
    <property type="project" value="TreeGrafter"/>
</dbReference>
<dbReference type="InterPro" id="IPR012337">
    <property type="entry name" value="RNaseH-like_sf"/>
</dbReference>
<dbReference type="GO" id="GO:0006289">
    <property type="term" value="P:nucleotide-excision repair"/>
    <property type="evidence" value="ECO:0007669"/>
    <property type="project" value="InterPro"/>
</dbReference>
<dbReference type="InterPro" id="IPR036397">
    <property type="entry name" value="RNaseH_sf"/>
</dbReference>
<gene>
    <name evidence="11" type="ORF">SAMN05660443_0173</name>
</gene>
<keyword evidence="1" id="KW-0227">DNA damage</keyword>
<proteinExistence type="predicted"/>
<dbReference type="InterPro" id="IPR035901">
    <property type="entry name" value="GIY-YIG_endonuc_sf"/>
</dbReference>
<dbReference type="PANTHER" id="PTHR30562">
    <property type="entry name" value="UVRC/OXIDOREDUCTASE"/>
    <property type="match status" value="1"/>
</dbReference>
<evidence type="ECO:0000256" key="9">
    <source>
        <dbReference type="ARBA" id="ARBA00042732"/>
    </source>
</evidence>
<protein>
    <recommendedName>
        <fullName evidence="7">Excinuclease cho</fullName>
    </recommendedName>
    <alternativeName>
        <fullName evidence="9">Endonuclease cho</fullName>
    </alternativeName>
    <alternativeName>
        <fullName evidence="8">UvrC homolog protein</fullName>
    </alternativeName>
</protein>
<dbReference type="GO" id="GO:0009432">
    <property type="term" value="P:SOS response"/>
    <property type="evidence" value="ECO:0007669"/>
    <property type="project" value="UniProtKB-KW"/>
</dbReference>
<feature type="domain" description="GIY-YIG" evidence="10">
    <location>
        <begin position="206"/>
        <end position="290"/>
    </location>
</feature>